<dbReference type="GO" id="GO:0003677">
    <property type="term" value="F:DNA binding"/>
    <property type="evidence" value="ECO:0007669"/>
    <property type="project" value="UniProtKB-KW"/>
</dbReference>
<keyword evidence="3" id="KW-0238">DNA-binding</keyword>
<feature type="domain" description="TF-B3" evidence="7">
    <location>
        <begin position="232"/>
        <end position="333"/>
    </location>
</feature>
<dbReference type="AlphaFoldDB" id="A0AAN9XKG2"/>
<dbReference type="PANTHER" id="PTHR31920:SF108">
    <property type="entry name" value="B3 DOMAIN-CONTAINING TRANSCRIPTION FACTOR VRN1-LIKE"/>
    <property type="match status" value="1"/>
</dbReference>
<organism evidence="8 9">
    <name type="scientific">Psophocarpus tetragonolobus</name>
    <name type="common">Winged bean</name>
    <name type="synonym">Dolichos tetragonolobus</name>
    <dbReference type="NCBI Taxonomy" id="3891"/>
    <lineage>
        <taxon>Eukaryota</taxon>
        <taxon>Viridiplantae</taxon>
        <taxon>Streptophyta</taxon>
        <taxon>Embryophyta</taxon>
        <taxon>Tracheophyta</taxon>
        <taxon>Spermatophyta</taxon>
        <taxon>Magnoliopsida</taxon>
        <taxon>eudicotyledons</taxon>
        <taxon>Gunneridae</taxon>
        <taxon>Pentapetalae</taxon>
        <taxon>rosids</taxon>
        <taxon>fabids</taxon>
        <taxon>Fabales</taxon>
        <taxon>Fabaceae</taxon>
        <taxon>Papilionoideae</taxon>
        <taxon>50 kb inversion clade</taxon>
        <taxon>NPAAA clade</taxon>
        <taxon>indigoferoid/millettioid clade</taxon>
        <taxon>Phaseoleae</taxon>
        <taxon>Psophocarpus</taxon>
    </lineage>
</organism>
<dbReference type="InterPro" id="IPR050655">
    <property type="entry name" value="Plant_B3_domain"/>
</dbReference>
<name>A0AAN9XKG2_PSOTE</name>
<evidence type="ECO:0000256" key="1">
    <source>
        <dbReference type="ARBA" id="ARBA00004123"/>
    </source>
</evidence>
<dbReference type="Gene3D" id="2.40.330.10">
    <property type="entry name" value="DNA-binding pseudobarrel domain"/>
    <property type="match status" value="2"/>
</dbReference>
<keyword evidence="9" id="KW-1185">Reference proteome</keyword>
<protein>
    <recommendedName>
        <fullName evidence="7">TF-B3 domain-containing protein</fullName>
    </recommendedName>
</protein>
<dbReference type="InterPro" id="IPR003340">
    <property type="entry name" value="B3_DNA-bd"/>
</dbReference>
<evidence type="ECO:0000256" key="2">
    <source>
        <dbReference type="ARBA" id="ARBA00023015"/>
    </source>
</evidence>
<dbReference type="SUPFAM" id="SSF101936">
    <property type="entry name" value="DNA-binding pseudobarrel domain"/>
    <property type="match status" value="2"/>
</dbReference>
<evidence type="ECO:0000256" key="5">
    <source>
        <dbReference type="ARBA" id="ARBA00023242"/>
    </source>
</evidence>
<keyword evidence="2" id="KW-0805">Transcription regulation</keyword>
<dbReference type="Proteomes" id="UP001386955">
    <property type="component" value="Unassembled WGS sequence"/>
</dbReference>
<comment type="subcellular location">
    <subcellularLocation>
        <location evidence="1">Nucleus</location>
    </subcellularLocation>
</comment>
<dbReference type="PANTHER" id="PTHR31920">
    <property type="entry name" value="B3 DOMAIN-CONTAINING"/>
    <property type="match status" value="1"/>
</dbReference>
<evidence type="ECO:0000256" key="6">
    <source>
        <dbReference type="SAM" id="MobiDB-lite"/>
    </source>
</evidence>
<accession>A0AAN9XKG2</accession>
<dbReference type="InterPro" id="IPR015300">
    <property type="entry name" value="DNA-bd_pseudobarrel_sf"/>
</dbReference>
<dbReference type="Pfam" id="PF02362">
    <property type="entry name" value="B3"/>
    <property type="match status" value="2"/>
</dbReference>
<sequence>MANQVTTLDRASSSFKTCNPFFLVIMQPSYAGPRFCLNFNLKVDTEMIPNKFVEIYGQGLPNTLFLKTPNGAEWKIILEKSNGKIWFQKGWKEFAEYHSLTHGHFLVFKYKRASYFQVQIFDLSALEIEYPSKRIKDKKANDNKGNKPPNDENLECPGPSRKRKANSTSECLQPYQMRRQNKKVKVENSLILPKKALHPTNTKCKEQSKAIANQVTAVDRASSFKPCNPFFLVVMRPSYIHSKGGPLTLPPKFCRKHFNSDKNRVFVNLQLLNGKVWPAKYLITNAISGTNYKLSSGWGQFVKDNNFNVGDVCIFELTDRTKLTFLVHIFRDIDASNCSTSQ</sequence>
<keyword evidence="5" id="KW-0539">Nucleus</keyword>
<dbReference type="CDD" id="cd10017">
    <property type="entry name" value="B3_DNA"/>
    <property type="match status" value="2"/>
</dbReference>
<dbReference type="SMART" id="SM01019">
    <property type="entry name" value="B3"/>
    <property type="match status" value="2"/>
</dbReference>
<comment type="caution">
    <text evidence="8">The sequence shown here is derived from an EMBL/GenBank/DDBJ whole genome shotgun (WGS) entry which is preliminary data.</text>
</comment>
<evidence type="ECO:0000313" key="9">
    <source>
        <dbReference type="Proteomes" id="UP001386955"/>
    </source>
</evidence>
<dbReference type="PROSITE" id="PS50863">
    <property type="entry name" value="B3"/>
    <property type="match status" value="2"/>
</dbReference>
<evidence type="ECO:0000259" key="7">
    <source>
        <dbReference type="PROSITE" id="PS50863"/>
    </source>
</evidence>
<feature type="region of interest" description="Disordered" evidence="6">
    <location>
        <begin position="137"/>
        <end position="174"/>
    </location>
</feature>
<proteinExistence type="predicted"/>
<evidence type="ECO:0000256" key="4">
    <source>
        <dbReference type="ARBA" id="ARBA00023163"/>
    </source>
</evidence>
<dbReference type="GO" id="GO:0005634">
    <property type="term" value="C:nucleus"/>
    <property type="evidence" value="ECO:0007669"/>
    <property type="project" value="UniProtKB-SubCell"/>
</dbReference>
<evidence type="ECO:0000313" key="8">
    <source>
        <dbReference type="EMBL" id="KAK7395503.1"/>
    </source>
</evidence>
<keyword evidence="4" id="KW-0804">Transcription</keyword>
<reference evidence="8 9" key="1">
    <citation type="submission" date="2024-01" db="EMBL/GenBank/DDBJ databases">
        <title>The genomes of 5 underutilized Papilionoideae crops provide insights into root nodulation and disease resistanc.</title>
        <authorList>
            <person name="Jiang F."/>
        </authorList>
    </citation>
    <scope>NUCLEOTIDE SEQUENCE [LARGE SCALE GENOMIC DNA]</scope>
    <source>
        <strain evidence="8">DUOXIRENSHENG_FW03</strain>
        <tissue evidence="8">Leaves</tissue>
    </source>
</reference>
<evidence type="ECO:0000256" key="3">
    <source>
        <dbReference type="ARBA" id="ARBA00023125"/>
    </source>
</evidence>
<gene>
    <name evidence="8" type="ORF">VNO78_16062</name>
</gene>
<feature type="domain" description="TF-B3" evidence="7">
    <location>
        <begin position="31"/>
        <end position="124"/>
    </location>
</feature>
<dbReference type="EMBL" id="JAYMYS010000004">
    <property type="protein sequence ID" value="KAK7395503.1"/>
    <property type="molecule type" value="Genomic_DNA"/>
</dbReference>